<dbReference type="RefSeq" id="WP_210512547.1">
    <property type="nucleotide sequence ID" value="NZ_JAFIDN010000008.1"/>
</dbReference>
<protein>
    <submittedName>
        <fullName evidence="4">BamA/TamA family outer membrane protein</fullName>
    </submittedName>
</protein>
<keyword evidence="2" id="KW-0472">Membrane</keyword>
<organism evidence="4 5">
    <name type="scientific">Natronogracilivirga saccharolytica</name>
    <dbReference type="NCBI Taxonomy" id="2812953"/>
    <lineage>
        <taxon>Bacteria</taxon>
        <taxon>Pseudomonadati</taxon>
        <taxon>Balneolota</taxon>
        <taxon>Balneolia</taxon>
        <taxon>Balneolales</taxon>
        <taxon>Cyclonatronaceae</taxon>
        <taxon>Natronogracilivirga</taxon>
    </lineage>
</organism>
<gene>
    <name evidence="4" type="ORF">NATSA_10910</name>
</gene>
<name>A0A8J7UV83_9BACT</name>
<reference evidence="4" key="1">
    <citation type="submission" date="2021-02" db="EMBL/GenBank/DDBJ databases">
        <title>Natronogracilivirga saccharolytica gen. nov. sp. nov. a new anaerobic, haloalkiliphilic carbohydrate-fermenting bacterium from soda lake and proposing of Cyclonatronumiaceae fam. nov. in the phylum Balneolaeota.</title>
        <authorList>
            <person name="Zhilina T.N."/>
            <person name="Sorokin D.Y."/>
            <person name="Zavarzina D.G."/>
            <person name="Toshchakov S.V."/>
            <person name="Kublanov I.V."/>
        </authorList>
    </citation>
    <scope>NUCLEOTIDE SEQUENCE</scope>
    <source>
        <strain evidence="4">Z-1702</strain>
    </source>
</reference>
<evidence type="ECO:0000256" key="2">
    <source>
        <dbReference type="ARBA" id="ARBA00023136"/>
    </source>
</evidence>
<dbReference type="EMBL" id="JAFIDN010000008">
    <property type="protein sequence ID" value="MBP3193175.1"/>
    <property type="molecule type" value="Genomic_DNA"/>
</dbReference>
<dbReference type="AlphaFoldDB" id="A0A8J7UV83"/>
<dbReference type="Proteomes" id="UP000673975">
    <property type="component" value="Unassembled WGS sequence"/>
</dbReference>
<dbReference type="Pfam" id="PF01103">
    <property type="entry name" value="Omp85"/>
    <property type="match status" value="1"/>
</dbReference>
<dbReference type="InterPro" id="IPR000184">
    <property type="entry name" value="Bac_surfAg_D15"/>
</dbReference>
<dbReference type="GO" id="GO:0019867">
    <property type="term" value="C:outer membrane"/>
    <property type="evidence" value="ECO:0007669"/>
    <property type="project" value="InterPro"/>
</dbReference>
<evidence type="ECO:0000256" key="1">
    <source>
        <dbReference type="ARBA" id="ARBA00004370"/>
    </source>
</evidence>
<keyword evidence="5" id="KW-1185">Reference proteome</keyword>
<comment type="caution">
    <text evidence="4">The sequence shown here is derived from an EMBL/GenBank/DDBJ whole genome shotgun (WGS) entry which is preliminary data.</text>
</comment>
<accession>A0A8J7UV83</accession>
<comment type="subcellular location">
    <subcellularLocation>
        <location evidence="1">Membrane</location>
    </subcellularLocation>
</comment>
<feature type="domain" description="Bacterial surface antigen (D15)" evidence="3">
    <location>
        <begin position="305"/>
        <end position="591"/>
    </location>
</feature>
<sequence length="591" mass="66803">MKLLIFLLLTAGLFLKADFEGRTVTAAPSESDGQVELRYYNNGEAVRLEESIRDSLLDNVSLDQSDSAGVSESIRQNGYRYYSRFGYFNASIDSVLIHYGSRAAIEVFSRPGCRFEIEEIDYYFTDNESSLLEDFIWFFGAGNYYEQEELEAEILRVVAHLEDLGYPLAELSVTRFQPNRTDCTVELELEIDAGEELYAAGVWTDGLSQHDPDYIETASGIRADDKITPDLFRKGRRNLENTGLFHDVSEGEIMFRDGLPFVHYEVTERRANHFDLLFGYDPGQADAYNVIGRGEVMVRNVGWQGSSLRIMFERLEDMVTRLETGYKKQWIMGMPLGAGASFRFVQQDTSYQIRTVNVEGSYEWAAGRELSVSLSQSATSANTNPDLPLLALDGVTRSAGIGFRYDNTDSRFAPTRGMIFNINVGSGIRRVTDERAEELESRGTMMQQMVNSSLEVFYSPFQRQVAAFKIHGATLESPEYSESELMPLGGSGSIRGYREEQFRVARSVWSDLEYRYLLDPYSHAFLFLAGGAYQRPDIIGRQGSGTSDWLHSGGFGFRYRTPIGMMQFTYAVSGDDPIYNGKIHFSLNTEF</sequence>
<evidence type="ECO:0000259" key="3">
    <source>
        <dbReference type="Pfam" id="PF01103"/>
    </source>
</evidence>
<dbReference type="Gene3D" id="2.40.160.50">
    <property type="entry name" value="membrane protein fhac: a member of the omp85/tpsb transporter family"/>
    <property type="match status" value="1"/>
</dbReference>
<proteinExistence type="predicted"/>
<evidence type="ECO:0000313" key="5">
    <source>
        <dbReference type="Proteomes" id="UP000673975"/>
    </source>
</evidence>
<evidence type="ECO:0000313" key="4">
    <source>
        <dbReference type="EMBL" id="MBP3193175.1"/>
    </source>
</evidence>